<proteinExistence type="predicted"/>
<feature type="domain" description="SH3" evidence="4">
    <location>
        <begin position="12"/>
        <end position="72"/>
    </location>
</feature>
<protein>
    <recommendedName>
        <fullName evidence="4">SH3 domain-containing protein</fullName>
    </recommendedName>
</protein>
<evidence type="ECO:0000256" key="3">
    <source>
        <dbReference type="SAM" id="MobiDB-lite"/>
    </source>
</evidence>
<evidence type="ECO:0000256" key="2">
    <source>
        <dbReference type="PROSITE-ProRule" id="PRU00192"/>
    </source>
</evidence>
<evidence type="ECO:0000313" key="5">
    <source>
        <dbReference type="EMBL" id="CAE0572921.1"/>
    </source>
</evidence>
<dbReference type="SUPFAM" id="SSF50044">
    <property type="entry name" value="SH3-domain"/>
    <property type="match status" value="2"/>
</dbReference>
<dbReference type="GO" id="GO:0005737">
    <property type="term" value="C:cytoplasm"/>
    <property type="evidence" value="ECO:0007669"/>
    <property type="project" value="TreeGrafter"/>
</dbReference>
<dbReference type="AlphaFoldDB" id="A0A7S3WRG2"/>
<dbReference type="PANTHER" id="PTHR14167">
    <property type="entry name" value="SH3 DOMAIN-CONTAINING"/>
    <property type="match status" value="1"/>
</dbReference>
<dbReference type="SMART" id="SM00326">
    <property type="entry name" value="SH3"/>
    <property type="match status" value="2"/>
</dbReference>
<organism evidence="5">
    <name type="scientific">Strombidinopsis acuminata</name>
    <dbReference type="NCBI Taxonomy" id="141414"/>
    <lineage>
        <taxon>Eukaryota</taxon>
        <taxon>Sar</taxon>
        <taxon>Alveolata</taxon>
        <taxon>Ciliophora</taxon>
        <taxon>Intramacronucleata</taxon>
        <taxon>Spirotrichea</taxon>
        <taxon>Choreotrichia</taxon>
        <taxon>Choreotrichida</taxon>
        <taxon>Strombidinopsidae</taxon>
        <taxon>Strombidinopsis</taxon>
    </lineage>
</organism>
<dbReference type="PROSITE" id="PS50002">
    <property type="entry name" value="SH3"/>
    <property type="match status" value="2"/>
</dbReference>
<dbReference type="Gene3D" id="2.30.30.40">
    <property type="entry name" value="SH3 Domains"/>
    <property type="match status" value="2"/>
</dbReference>
<dbReference type="InterPro" id="IPR036028">
    <property type="entry name" value="SH3-like_dom_sf"/>
</dbReference>
<dbReference type="EMBL" id="HBIQ01067851">
    <property type="protein sequence ID" value="CAE0572921.1"/>
    <property type="molecule type" value="Transcribed_RNA"/>
</dbReference>
<dbReference type="PANTHER" id="PTHR14167:SF116">
    <property type="entry name" value="CAP, ISOFORM AC"/>
    <property type="match status" value="1"/>
</dbReference>
<dbReference type="InterPro" id="IPR050384">
    <property type="entry name" value="Endophilin_SH3RF"/>
</dbReference>
<feature type="region of interest" description="Disordered" evidence="3">
    <location>
        <begin position="310"/>
        <end position="334"/>
    </location>
</feature>
<feature type="domain" description="SH3" evidence="4">
    <location>
        <begin position="137"/>
        <end position="197"/>
    </location>
</feature>
<feature type="region of interest" description="Disordered" evidence="3">
    <location>
        <begin position="237"/>
        <end position="256"/>
    </location>
</feature>
<accession>A0A7S3WRG2</accession>
<dbReference type="CDD" id="cd00174">
    <property type="entry name" value="SH3"/>
    <property type="match status" value="2"/>
</dbReference>
<sequence length="353" mass="37726">MSPPPPSSASPSPPYGAIALAHFEAEHPVELSLSPGDLLLVLSPCAEHGWLRVQRGTELGFVPESSLARQELRPGFMSHSFEGNGARFLPVRRGERIGLVRGGPTPPDGWALAVRTSDGAAQGKPLGPALVPLEWVVPAPAVCALRDFDAESDAQLSMQEGDILWALGKIGRGWLQVQDMSGRIGLVPDEFVKMIPDGLDADALTMRSDDEPLPSRRAGPAAEVQNKAVRFSGKISVPNSSCQAPPPDSPGAVSVVSSEGWSTLPTPQRLSSSTVIYDEVAGFVASSVRRFSHNSRRKVGVIDVEPSAPSLAQAAKEDRSQARSRKQGSSIYSTFSKMMRMDRLSARVHTHTS</sequence>
<gene>
    <name evidence="5" type="ORF">SACU0126_LOCUS21607</name>
</gene>
<evidence type="ECO:0000259" key="4">
    <source>
        <dbReference type="PROSITE" id="PS50002"/>
    </source>
</evidence>
<dbReference type="InterPro" id="IPR001452">
    <property type="entry name" value="SH3_domain"/>
</dbReference>
<name>A0A7S3WRG2_9SPIT</name>
<dbReference type="Pfam" id="PF14604">
    <property type="entry name" value="SH3_9"/>
    <property type="match status" value="2"/>
</dbReference>
<reference evidence="5" key="1">
    <citation type="submission" date="2021-01" db="EMBL/GenBank/DDBJ databases">
        <authorList>
            <person name="Corre E."/>
            <person name="Pelletier E."/>
            <person name="Niang G."/>
            <person name="Scheremetjew M."/>
            <person name="Finn R."/>
            <person name="Kale V."/>
            <person name="Holt S."/>
            <person name="Cochrane G."/>
            <person name="Meng A."/>
            <person name="Brown T."/>
            <person name="Cohen L."/>
        </authorList>
    </citation>
    <scope>NUCLEOTIDE SEQUENCE</scope>
    <source>
        <strain evidence="5">SPMC142</strain>
    </source>
</reference>
<keyword evidence="1 2" id="KW-0728">SH3 domain</keyword>
<evidence type="ECO:0000256" key="1">
    <source>
        <dbReference type="ARBA" id="ARBA00022443"/>
    </source>
</evidence>